<dbReference type="InterPro" id="IPR014403">
    <property type="entry name" value="APS1/VSP"/>
</dbReference>
<dbReference type="eggNOG" id="ENOG502QRRR">
    <property type="taxonomic scope" value="Eukaryota"/>
</dbReference>
<dbReference type="EMBL" id="EQ974003">
    <property type="protein sequence ID" value="EEF35836.1"/>
    <property type="molecule type" value="Genomic_DNA"/>
</dbReference>
<dbReference type="InterPro" id="IPR023214">
    <property type="entry name" value="HAD_sf"/>
</dbReference>
<name>B9SKN9_RICCO</name>
<feature type="signal peptide" evidence="5">
    <location>
        <begin position="1"/>
        <end position="21"/>
    </location>
</feature>
<dbReference type="InParanoid" id="B9SKN9"/>
<feature type="compositionally biased region" description="Pro residues" evidence="4">
    <location>
        <begin position="257"/>
        <end position="272"/>
    </location>
</feature>
<reference evidence="7" key="1">
    <citation type="journal article" date="2010" name="Nat. Biotechnol.">
        <title>Draft genome sequence of the oilseed species Ricinus communis.</title>
        <authorList>
            <person name="Chan A.P."/>
            <person name="Crabtree J."/>
            <person name="Zhao Q."/>
            <person name="Lorenzi H."/>
            <person name="Orvis J."/>
            <person name="Puiu D."/>
            <person name="Melake-Berhan A."/>
            <person name="Jones K.M."/>
            <person name="Redman J."/>
            <person name="Chen G."/>
            <person name="Cahoon E.B."/>
            <person name="Gedil M."/>
            <person name="Stanke M."/>
            <person name="Haas B.J."/>
            <person name="Wortman J.R."/>
            <person name="Fraser-Liggett C.M."/>
            <person name="Ravel J."/>
            <person name="Rabinowicz P.D."/>
        </authorList>
    </citation>
    <scope>NUCLEOTIDE SEQUENCE [LARGE SCALE GENOMIC DNA]</scope>
    <source>
        <strain evidence="7">cv. Hale</strain>
    </source>
</reference>
<organism evidence="6 7">
    <name type="scientific">Ricinus communis</name>
    <name type="common">Castor bean</name>
    <dbReference type="NCBI Taxonomy" id="3988"/>
    <lineage>
        <taxon>Eukaryota</taxon>
        <taxon>Viridiplantae</taxon>
        <taxon>Streptophyta</taxon>
        <taxon>Embryophyta</taxon>
        <taxon>Tracheophyta</taxon>
        <taxon>Spermatophyta</taxon>
        <taxon>Magnoliopsida</taxon>
        <taxon>eudicotyledons</taxon>
        <taxon>Gunneridae</taxon>
        <taxon>Pentapetalae</taxon>
        <taxon>rosids</taxon>
        <taxon>fabids</taxon>
        <taxon>Malpighiales</taxon>
        <taxon>Euphorbiaceae</taxon>
        <taxon>Acalyphoideae</taxon>
        <taxon>Acalypheae</taxon>
        <taxon>Ricinus</taxon>
    </lineage>
</organism>
<keyword evidence="2" id="KW-0325">Glycoprotein</keyword>
<gene>
    <name evidence="6" type="ORF">RCOM_0542930</name>
</gene>
<proteinExistence type="inferred from homology"/>
<dbReference type="FunCoup" id="B9SKN9">
    <property type="interactions" value="25"/>
</dbReference>
<dbReference type="Pfam" id="PF03767">
    <property type="entry name" value="Acid_phosphat_B"/>
    <property type="match status" value="1"/>
</dbReference>
<sequence>MARNLVFILALTSLCISLVAADWNILNQKRRNGFKSESTSGLKNYCESWRINVELNNIREFKVVPQECIAYIKHYMTSSQYEADSERAIEEVKLYLSTCCHLQSDGKDAWIFDVDDTLLSTIPYYKKHGFGGEKLNTSLLEEWMKESKAPALEHTLKLFHVIKDKGVKIFLVSSRSETLRSATVDNLINVGYHGWSSLILRGLEDEFTNLQEYKSKARKRLMDEGYRIWGIIGDQWSSIKGLPSAKRTFKLPNSIIPSPPSPPPPPPPPRTK</sequence>
<dbReference type="Gene3D" id="3.40.50.1000">
    <property type="entry name" value="HAD superfamily/HAD-like"/>
    <property type="match status" value="1"/>
</dbReference>
<dbReference type="PANTHER" id="PTHR31284:SF57">
    <property type="entry name" value="ACID PHOSPHATASE"/>
    <property type="match status" value="1"/>
</dbReference>
<dbReference type="SUPFAM" id="SSF56784">
    <property type="entry name" value="HAD-like"/>
    <property type="match status" value="1"/>
</dbReference>
<keyword evidence="7" id="KW-1185">Reference proteome</keyword>
<dbReference type="GO" id="GO:0045735">
    <property type="term" value="F:nutrient reservoir activity"/>
    <property type="evidence" value="ECO:0007669"/>
    <property type="project" value="UniProtKB-UniRule"/>
</dbReference>
<dbReference type="EC" id="3.1.3.2" evidence="6"/>
<keyword evidence="3" id="KW-0758">Storage protein</keyword>
<evidence type="ECO:0000256" key="1">
    <source>
        <dbReference type="ARBA" id="ARBA00022729"/>
    </source>
</evidence>
<dbReference type="Proteomes" id="UP000008311">
    <property type="component" value="Unassembled WGS sequence"/>
</dbReference>
<protein>
    <submittedName>
        <fullName evidence="6">Acid phosphatase 1, putative</fullName>
        <ecNumber evidence="6">3.1.3.2</ecNumber>
    </submittedName>
</protein>
<dbReference type="CDD" id="cd07535">
    <property type="entry name" value="HAD_VSP"/>
    <property type="match status" value="1"/>
</dbReference>
<dbReference type="GO" id="GO:0003993">
    <property type="term" value="F:acid phosphatase activity"/>
    <property type="evidence" value="ECO:0007669"/>
    <property type="project" value="UniProtKB-EC"/>
</dbReference>
<dbReference type="InterPro" id="IPR005519">
    <property type="entry name" value="Acid_phosphat_B-like"/>
</dbReference>
<dbReference type="FunFam" id="3.40.50.1000:FF:000189">
    <property type="entry name" value="Vegetative storage protein 1"/>
    <property type="match status" value="1"/>
</dbReference>
<evidence type="ECO:0000256" key="4">
    <source>
        <dbReference type="SAM" id="MobiDB-lite"/>
    </source>
</evidence>
<dbReference type="AlphaFoldDB" id="B9SKN9"/>
<dbReference type="PANTHER" id="PTHR31284">
    <property type="entry name" value="ACID PHOSPHATASE-LIKE PROTEIN"/>
    <property type="match status" value="1"/>
</dbReference>
<comment type="function">
    <text evidence="3">May function as somatic storage protein during early seedling development.</text>
</comment>
<keyword evidence="1 5" id="KW-0732">Signal</keyword>
<evidence type="ECO:0000256" key="5">
    <source>
        <dbReference type="SAM" id="SignalP"/>
    </source>
</evidence>
<dbReference type="InterPro" id="IPR036412">
    <property type="entry name" value="HAD-like_sf"/>
</dbReference>
<evidence type="ECO:0000313" key="7">
    <source>
        <dbReference type="Proteomes" id="UP000008311"/>
    </source>
</evidence>
<accession>B9SKN9</accession>
<feature type="region of interest" description="Disordered" evidence="4">
    <location>
        <begin position="251"/>
        <end position="272"/>
    </location>
</feature>
<evidence type="ECO:0000256" key="2">
    <source>
        <dbReference type="ARBA" id="ARBA00023180"/>
    </source>
</evidence>
<dbReference type="STRING" id="3988.B9SKN9"/>
<dbReference type="InterPro" id="IPR010028">
    <property type="entry name" value="Acid_phosphatase_pln"/>
</dbReference>
<dbReference type="NCBIfam" id="TIGR01675">
    <property type="entry name" value="plant-AP"/>
    <property type="match status" value="1"/>
</dbReference>
<feature type="chain" id="PRO_5002891874" evidence="5">
    <location>
        <begin position="22"/>
        <end position="272"/>
    </location>
</feature>
<comment type="similarity">
    <text evidence="3">Belongs to the APS1/VSP family.</text>
</comment>
<evidence type="ECO:0000256" key="3">
    <source>
        <dbReference type="PIRNR" id="PIRNR002674"/>
    </source>
</evidence>
<evidence type="ECO:0000313" key="6">
    <source>
        <dbReference type="EMBL" id="EEF35836.1"/>
    </source>
</evidence>
<dbReference type="PIRSF" id="PIRSF002674">
    <property type="entry name" value="VSP"/>
    <property type="match status" value="1"/>
</dbReference>
<keyword evidence="6" id="KW-0378">Hydrolase</keyword>